<dbReference type="Gene3D" id="3.40.1350.10">
    <property type="match status" value="1"/>
</dbReference>
<comment type="caution">
    <text evidence="1">The sequence shown here is derived from an EMBL/GenBank/DDBJ whole genome shotgun (WGS) entry which is preliminary data.</text>
</comment>
<dbReference type="RefSeq" id="WP_322472536.1">
    <property type="nucleotide sequence ID" value="NZ_JBHRZG010000010.1"/>
</dbReference>
<evidence type="ECO:0000313" key="1">
    <source>
        <dbReference type="EMBL" id="MFC3833082.1"/>
    </source>
</evidence>
<organism evidence="1 2">
    <name type="scientific">Deinococcus rufus</name>
    <dbReference type="NCBI Taxonomy" id="2136097"/>
    <lineage>
        <taxon>Bacteria</taxon>
        <taxon>Thermotogati</taxon>
        <taxon>Deinococcota</taxon>
        <taxon>Deinococci</taxon>
        <taxon>Deinococcales</taxon>
        <taxon>Deinococcaceae</taxon>
        <taxon>Deinococcus</taxon>
    </lineage>
</organism>
<dbReference type="InterPro" id="IPR011856">
    <property type="entry name" value="tRNA_endonuc-like_dom_sf"/>
</dbReference>
<sequence>MIKDDYNNFRKLLKEGEAGEDTVTQWFINRGNTVIDSARDKGNFKDWDLKIETPHGKELTIEIKTDKSISNNLAIEFSSRGKDSGIVSTKADVYLIYFVNDSTLYAMRSDDLREWIKDNSPRVVKNKQNDSDTYLYLIPKDVFTSYEVQ</sequence>
<gene>
    <name evidence="1" type="ORF">ACFOSB_09460</name>
</gene>
<keyword evidence="2" id="KW-1185">Reference proteome</keyword>
<proteinExistence type="predicted"/>
<name>A0ABV7Z6K9_9DEIO</name>
<dbReference type="Proteomes" id="UP001595803">
    <property type="component" value="Unassembled WGS sequence"/>
</dbReference>
<accession>A0ABV7Z6K9</accession>
<evidence type="ECO:0008006" key="3">
    <source>
        <dbReference type="Google" id="ProtNLM"/>
    </source>
</evidence>
<reference evidence="2" key="1">
    <citation type="journal article" date="2019" name="Int. J. Syst. Evol. Microbiol.">
        <title>The Global Catalogue of Microorganisms (GCM) 10K type strain sequencing project: providing services to taxonomists for standard genome sequencing and annotation.</title>
        <authorList>
            <consortium name="The Broad Institute Genomics Platform"/>
            <consortium name="The Broad Institute Genome Sequencing Center for Infectious Disease"/>
            <person name="Wu L."/>
            <person name="Ma J."/>
        </authorList>
    </citation>
    <scope>NUCLEOTIDE SEQUENCE [LARGE SCALE GENOMIC DNA]</scope>
    <source>
        <strain evidence="2">CCTCC AB 2017081</strain>
    </source>
</reference>
<evidence type="ECO:0000313" key="2">
    <source>
        <dbReference type="Proteomes" id="UP001595803"/>
    </source>
</evidence>
<protein>
    <recommendedName>
        <fullName evidence="3">Protein NO VEIN C-terminal domain-containing protein</fullName>
    </recommendedName>
</protein>
<dbReference type="EMBL" id="JBHRZG010000010">
    <property type="protein sequence ID" value="MFC3833082.1"/>
    <property type="molecule type" value="Genomic_DNA"/>
</dbReference>